<comment type="catalytic activity">
    <reaction evidence="7 9">
        <text>L-methionyl-[protein] + [thioredoxin]-disulfide + H2O = L-methionyl-(R)-S-oxide-[protein] + [thioredoxin]-dithiol</text>
        <dbReference type="Rhea" id="RHEA:24164"/>
        <dbReference type="Rhea" id="RHEA-COMP:10698"/>
        <dbReference type="Rhea" id="RHEA-COMP:10700"/>
        <dbReference type="Rhea" id="RHEA-COMP:12313"/>
        <dbReference type="Rhea" id="RHEA-COMP:12314"/>
        <dbReference type="ChEBI" id="CHEBI:15377"/>
        <dbReference type="ChEBI" id="CHEBI:16044"/>
        <dbReference type="ChEBI" id="CHEBI:29950"/>
        <dbReference type="ChEBI" id="CHEBI:45764"/>
        <dbReference type="ChEBI" id="CHEBI:50058"/>
        <dbReference type="EC" id="1.8.4.12"/>
    </reaction>
</comment>
<dbReference type="EC" id="1.8.4.11" evidence="10"/>
<comment type="caution">
    <text evidence="13">The sequence shown here is derived from an EMBL/GenBank/DDBJ whole genome shotgun (WGS) entry which is preliminary data.</text>
</comment>
<dbReference type="InterPro" id="IPR011057">
    <property type="entry name" value="Mss4-like_sf"/>
</dbReference>
<keyword evidence="3 9" id="KW-0560">Oxidoreductase</keyword>
<comment type="similarity">
    <text evidence="9">Belongs to the MsrB Met sulfoxide reductase family.</text>
</comment>
<reference evidence="14" key="1">
    <citation type="journal article" date="2019" name="Int. J. Syst. Evol. Microbiol.">
        <title>The Global Catalogue of Microorganisms (GCM) 10K type strain sequencing project: providing services to taxonomists for standard genome sequencing and annotation.</title>
        <authorList>
            <consortium name="The Broad Institute Genomics Platform"/>
            <consortium name="The Broad Institute Genome Sequencing Center for Infectious Disease"/>
            <person name="Wu L."/>
            <person name="Ma J."/>
        </authorList>
    </citation>
    <scope>NUCLEOTIDE SEQUENCE [LARGE SCALE GENOMIC DNA]</scope>
    <source>
        <strain evidence="14">KCTC 52438</strain>
    </source>
</reference>
<dbReference type="GO" id="GO:0033743">
    <property type="term" value="F:peptide-methionine (R)-S-oxide reductase activity"/>
    <property type="evidence" value="ECO:0007669"/>
    <property type="project" value="UniProtKB-EC"/>
</dbReference>
<comment type="similarity">
    <text evidence="1">In the C-terminal section; belongs to the MsrB Met sulfoxide reductase family.</text>
</comment>
<evidence type="ECO:0000256" key="9">
    <source>
        <dbReference type="HAMAP-Rule" id="MF_01400"/>
    </source>
</evidence>
<dbReference type="PANTHER" id="PTHR10173:SF59">
    <property type="entry name" value="PEPTIDE METHIONINE SULFOXIDE REDUCTASE MSRA_MSRB"/>
    <property type="match status" value="1"/>
</dbReference>
<feature type="active site" description="Nucleophile" evidence="9">
    <location>
        <position position="354"/>
    </location>
</feature>
<comment type="catalytic activity">
    <reaction evidence="8 10">
        <text>[thioredoxin]-disulfide + L-methionine + H2O = L-methionine (S)-S-oxide + [thioredoxin]-dithiol</text>
        <dbReference type="Rhea" id="RHEA:19993"/>
        <dbReference type="Rhea" id="RHEA-COMP:10698"/>
        <dbReference type="Rhea" id="RHEA-COMP:10700"/>
        <dbReference type="ChEBI" id="CHEBI:15377"/>
        <dbReference type="ChEBI" id="CHEBI:29950"/>
        <dbReference type="ChEBI" id="CHEBI:50058"/>
        <dbReference type="ChEBI" id="CHEBI:57844"/>
        <dbReference type="ChEBI" id="CHEBI:58772"/>
        <dbReference type="EC" id="1.8.4.11"/>
    </reaction>
</comment>
<evidence type="ECO:0000256" key="8">
    <source>
        <dbReference type="ARBA" id="ARBA00048782"/>
    </source>
</evidence>
<keyword evidence="14" id="KW-1185">Reference proteome</keyword>
<protein>
    <recommendedName>
        <fullName evidence="9 10">Multifunctional fusion protein</fullName>
    </recommendedName>
    <domain>
        <recommendedName>
            <fullName evidence="10">Peptide methionine sulfoxide reductase MsrA</fullName>
            <shortName evidence="10">Protein-methionine-S-oxide reductase</shortName>
            <ecNumber evidence="10">1.8.4.11</ecNumber>
        </recommendedName>
        <alternativeName>
            <fullName evidence="10">Peptide-methionine (S)-S-oxide reductase</fullName>
            <shortName evidence="10">Peptide Met(O) reductase</shortName>
        </alternativeName>
    </domain>
    <domain>
        <recommendedName>
            <fullName evidence="9">Peptide methionine sulfoxide reductase MsrB</fullName>
            <ecNumber evidence="9">1.8.4.12</ecNumber>
        </recommendedName>
        <alternativeName>
            <fullName evidence="9">Peptide-methionine (R)-S-oxide reductase</fullName>
        </alternativeName>
    </domain>
</protein>
<comment type="similarity">
    <text evidence="2">In the N-terminal section; belongs to the MsrA Met sulfoxide reductase family.</text>
</comment>
<dbReference type="SUPFAM" id="SSF55068">
    <property type="entry name" value="Peptide methionine sulfoxide reductase"/>
    <property type="match status" value="1"/>
</dbReference>
<feature type="chain" id="PRO_5046594891" description="Multifunctional fusion protein" evidence="11">
    <location>
        <begin position="22"/>
        <end position="386"/>
    </location>
</feature>
<evidence type="ECO:0000256" key="4">
    <source>
        <dbReference type="ARBA" id="ARBA00023268"/>
    </source>
</evidence>
<evidence type="ECO:0000256" key="5">
    <source>
        <dbReference type="ARBA" id="ARBA00024679"/>
    </source>
</evidence>
<dbReference type="EC" id="1.8.4.12" evidence="9"/>
<proteinExistence type="inferred from homology"/>
<evidence type="ECO:0000256" key="1">
    <source>
        <dbReference type="ARBA" id="ARBA00008076"/>
    </source>
</evidence>
<evidence type="ECO:0000256" key="3">
    <source>
        <dbReference type="ARBA" id="ARBA00023002"/>
    </source>
</evidence>
<keyword evidence="11" id="KW-0732">Signal</keyword>
<dbReference type="RefSeq" id="WP_386721000.1">
    <property type="nucleotide sequence ID" value="NZ_JBHRSZ010000004.1"/>
</dbReference>
<evidence type="ECO:0000256" key="11">
    <source>
        <dbReference type="SAM" id="SignalP"/>
    </source>
</evidence>
<dbReference type="Gene3D" id="3.30.1060.10">
    <property type="entry name" value="Peptide methionine sulphoxide reductase MsrA"/>
    <property type="match status" value="1"/>
</dbReference>
<dbReference type="NCBIfam" id="TIGR00401">
    <property type="entry name" value="msrA"/>
    <property type="match status" value="1"/>
</dbReference>
<organism evidence="13 14">
    <name type="scientific">Litoribrevibacter euphylliae</name>
    <dbReference type="NCBI Taxonomy" id="1834034"/>
    <lineage>
        <taxon>Bacteria</taxon>
        <taxon>Pseudomonadati</taxon>
        <taxon>Pseudomonadota</taxon>
        <taxon>Gammaproteobacteria</taxon>
        <taxon>Oceanospirillales</taxon>
        <taxon>Oceanospirillaceae</taxon>
        <taxon>Litoribrevibacter</taxon>
    </lineage>
</organism>
<evidence type="ECO:0000313" key="13">
    <source>
        <dbReference type="EMBL" id="MFC3151716.1"/>
    </source>
</evidence>
<dbReference type="NCBIfam" id="TIGR00357">
    <property type="entry name" value="peptide-methionine (R)-S-oxide reductase MsrB"/>
    <property type="match status" value="1"/>
</dbReference>
<comment type="catalytic activity">
    <reaction evidence="6 10">
        <text>L-methionyl-[protein] + [thioredoxin]-disulfide + H2O = L-methionyl-(S)-S-oxide-[protein] + [thioredoxin]-dithiol</text>
        <dbReference type="Rhea" id="RHEA:14217"/>
        <dbReference type="Rhea" id="RHEA-COMP:10698"/>
        <dbReference type="Rhea" id="RHEA-COMP:10700"/>
        <dbReference type="Rhea" id="RHEA-COMP:12313"/>
        <dbReference type="Rhea" id="RHEA-COMP:12315"/>
        <dbReference type="ChEBI" id="CHEBI:15377"/>
        <dbReference type="ChEBI" id="CHEBI:16044"/>
        <dbReference type="ChEBI" id="CHEBI:29950"/>
        <dbReference type="ChEBI" id="CHEBI:44120"/>
        <dbReference type="ChEBI" id="CHEBI:50058"/>
        <dbReference type="EC" id="1.8.4.11"/>
    </reaction>
</comment>
<dbReference type="InterPro" id="IPR028427">
    <property type="entry name" value="Met_Sox_Rdtase_MsrB"/>
</dbReference>
<evidence type="ECO:0000256" key="6">
    <source>
        <dbReference type="ARBA" id="ARBA00047806"/>
    </source>
</evidence>
<sequence>MKKRLAVFATFLLAIPLWVLSSENPNQSANPNQASNVSGYKVATLAGGCFWCTESDLEKLPGVIDVVSGYSGGHIENPTYKQVSSGKSGHIEVIQVTYDPTKVNYSQVLDHFWRHIDPTDSKGSFVDRGPQYRPAIFYHDKTQLEQAKTSIQLLESTMVYSKPVDTELIEFTKFWPAEDYHQNYYKKNPIRYNYYRYRSGRDQFLDTVWGEDRKDNPKTVADVAAMKQGASAPTTRNYSKPSDDILKQQLTPLQYEVTQEEGTERPFQNEYWDNKAAGIYVDIVSGEPLFSSTTKYKSGTGWPSFYEPIDSDFIVEKTDFKLVFPRTEVRSKFGDSHLGHVFEDGPKPTGLRYCINSASLKFIPVEEMAEKGYDKYLHLFEQVASK</sequence>
<dbReference type="InterPro" id="IPR002569">
    <property type="entry name" value="Met_Sox_Rdtase_MsrA_dom"/>
</dbReference>
<evidence type="ECO:0000313" key="14">
    <source>
        <dbReference type="Proteomes" id="UP001595476"/>
    </source>
</evidence>
<name>A0ABV7HGG4_9GAMM</name>
<evidence type="ECO:0000256" key="7">
    <source>
        <dbReference type="ARBA" id="ARBA00048488"/>
    </source>
</evidence>
<dbReference type="Gene3D" id="2.170.150.20">
    <property type="entry name" value="Peptide methionine sulfoxide reductase"/>
    <property type="match status" value="1"/>
</dbReference>
<dbReference type="HAMAP" id="MF_01400">
    <property type="entry name" value="MsrB"/>
    <property type="match status" value="1"/>
</dbReference>
<gene>
    <name evidence="9 13" type="primary">msrB</name>
    <name evidence="10" type="synonym">msrA</name>
    <name evidence="13" type="ORF">ACFOEK_11820</name>
</gene>
<feature type="active site" evidence="10">
    <location>
        <position position="49"/>
    </location>
</feature>
<keyword evidence="4" id="KW-0511">Multifunctional enzyme</keyword>
<dbReference type="PANTHER" id="PTHR10173">
    <property type="entry name" value="METHIONINE SULFOXIDE REDUCTASE"/>
    <property type="match status" value="1"/>
</dbReference>
<dbReference type="Pfam" id="PF01641">
    <property type="entry name" value="SelR"/>
    <property type="match status" value="1"/>
</dbReference>
<dbReference type="InterPro" id="IPR036509">
    <property type="entry name" value="Met_Sox_Rdtase_MsrA_sf"/>
</dbReference>
<feature type="domain" description="MsrB" evidence="12">
    <location>
        <begin position="243"/>
        <end position="365"/>
    </location>
</feature>
<dbReference type="Pfam" id="PF01625">
    <property type="entry name" value="PMSR"/>
    <property type="match status" value="1"/>
</dbReference>
<dbReference type="HAMAP" id="MF_01401">
    <property type="entry name" value="MsrA"/>
    <property type="match status" value="1"/>
</dbReference>
<dbReference type="InterPro" id="IPR002579">
    <property type="entry name" value="Met_Sox_Rdtase_MsrB_dom"/>
</dbReference>
<dbReference type="PROSITE" id="PS51790">
    <property type="entry name" value="MSRB"/>
    <property type="match status" value="1"/>
</dbReference>
<evidence type="ECO:0000259" key="12">
    <source>
        <dbReference type="PROSITE" id="PS51790"/>
    </source>
</evidence>
<dbReference type="EMBL" id="JBHRSZ010000004">
    <property type="protein sequence ID" value="MFC3151716.1"/>
    <property type="molecule type" value="Genomic_DNA"/>
</dbReference>
<evidence type="ECO:0000256" key="2">
    <source>
        <dbReference type="ARBA" id="ARBA00011017"/>
    </source>
</evidence>
<comment type="function">
    <text evidence="5 10">Has an important function as a repair enzyme for proteins that have been inactivated by oxidation. Catalyzes the reversible oxidation-reduction of methionine sulfoxide in proteins to methionine.</text>
</comment>
<comment type="caution">
    <text evidence="9">Lacks conserved residue(s) required for the propagation of feature annotation.</text>
</comment>
<accession>A0ABV7HGG4</accession>
<feature type="signal peptide" evidence="11">
    <location>
        <begin position="1"/>
        <end position="21"/>
    </location>
</feature>
<dbReference type="SUPFAM" id="SSF51316">
    <property type="entry name" value="Mss4-like"/>
    <property type="match status" value="1"/>
</dbReference>
<comment type="similarity">
    <text evidence="10">Belongs to the MsrA Met sulfoxide reductase family.</text>
</comment>
<dbReference type="Proteomes" id="UP001595476">
    <property type="component" value="Unassembled WGS sequence"/>
</dbReference>
<evidence type="ECO:0000256" key="10">
    <source>
        <dbReference type="HAMAP-Rule" id="MF_01401"/>
    </source>
</evidence>